<evidence type="ECO:0000256" key="2">
    <source>
        <dbReference type="SAM" id="Phobius"/>
    </source>
</evidence>
<dbReference type="AlphaFoldDB" id="A0A078KWT7"/>
<organism evidence="4 5">
    <name type="scientific">Legionella massiliensis</name>
    <dbReference type="NCBI Taxonomy" id="1034943"/>
    <lineage>
        <taxon>Bacteria</taxon>
        <taxon>Pseudomonadati</taxon>
        <taxon>Pseudomonadota</taxon>
        <taxon>Gammaproteobacteria</taxon>
        <taxon>Legionellales</taxon>
        <taxon>Legionellaceae</taxon>
        <taxon>Legionella</taxon>
    </lineage>
</organism>
<dbReference type="Proteomes" id="UP000044071">
    <property type="component" value="Unassembled WGS sequence"/>
</dbReference>
<dbReference type="EMBL" id="CCSB01000002">
    <property type="protein sequence ID" value="CDZ77457.1"/>
    <property type="molecule type" value="Genomic_DNA"/>
</dbReference>
<dbReference type="SUPFAM" id="SSF117892">
    <property type="entry name" value="Band 7/SPFH domain"/>
    <property type="match status" value="1"/>
</dbReference>
<gene>
    <name evidence="4" type="ORF">BN59_01740</name>
</gene>
<dbReference type="STRING" id="1034943.BN59_01740"/>
<dbReference type="RefSeq" id="WP_052403207.1">
    <property type="nucleotide sequence ID" value="NZ_CCVW01000002.1"/>
</dbReference>
<name>A0A078KWT7_9GAMM</name>
<keyword evidence="2" id="KW-0812">Transmembrane</keyword>
<dbReference type="GO" id="GO:0016020">
    <property type="term" value="C:membrane"/>
    <property type="evidence" value="ECO:0007669"/>
    <property type="project" value="UniProtKB-SubCell"/>
</dbReference>
<dbReference type="OrthoDB" id="501008at2"/>
<dbReference type="PANTHER" id="PTHR23222:SF0">
    <property type="entry name" value="PROHIBITIN 1"/>
    <property type="match status" value="1"/>
</dbReference>
<protein>
    <recommendedName>
        <fullName evidence="3">Band 7 domain-containing protein</fullName>
    </recommendedName>
</protein>
<proteinExistence type="predicted"/>
<comment type="subcellular location">
    <subcellularLocation>
        <location evidence="1">Membrane</location>
        <topology evidence="1">Single-pass membrane protein</topology>
    </subcellularLocation>
</comment>
<dbReference type="InterPro" id="IPR036013">
    <property type="entry name" value="Band_7/SPFH_dom_sf"/>
</dbReference>
<reference evidence="4 5" key="1">
    <citation type="submission" date="2014-06" db="EMBL/GenBank/DDBJ databases">
        <authorList>
            <person name="Urmite Genomes Urmite Genomes"/>
        </authorList>
    </citation>
    <scope>NUCLEOTIDE SEQUENCE [LARGE SCALE GENOMIC DNA]</scope>
</reference>
<dbReference type="InterPro" id="IPR001107">
    <property type="entry name" value="Band_7"/>
</dbReference>
<feature type="domain" description="Band 7" evidence="3">
    <location>
        <begin position="348"/>
        <end position="549"/>
    </location>
</feature>
<keyword evidence="2" id="KW-1133">Transmembrane helix</keyword>
<dbReference type="eggNOG" id="COG0330">
    <property type="taxonomic scope" value="Bacteria"/>
</dbReference>
<keyword evidence="2" id="KW-0472">Membrane</keyword>
<keyword evidence="5" id="KW-1185">Reference proteome</keyword>
<dbReference type="PANTHER" id="PTHR23222">
    <property type="entry name" value="PROHIBITIN"/>
    <property type="match status" value="1"/>
</dbReference>
<dbReference type="Pfam" id="PF01145">
    <property type="entry name" value="Band_7"/>
    <property type="match status" value="1"/>
</dbReference>
<evidence type="ECO:0000313" key="4">
    <source>
        <dbReference type="EMBL" id="CDZ77457.1"/>
    </source>
</evidence>
<feature type="transmembrane region" description="Helical" evidence="2">
    <location>
        <begin position="12"/>
        <end position="35"/>
    </location>
</feature>
<dbReference type="InterPro" id="IPR000163">
    <property type="entry name" value="Prohibitin"/>
</dbReference>
<evidence type="ECO:0000313" key="5">
    <source>
        <dbReference type="Proteomes" id="UP000044071"/>
    </source>
</evidence>
<evidence type="ECO:0000259" key="3">
    <source>
        <dbReference type="Pfam" id="PF01145"/>
    </source>
</evidence>
<accession>A0A078KWT7</accession>
<dbReference type="Gene3D" id="3.30.479.30">
    <property type="entry name" value="Band 7 domain"/>
    <property type="match status" value="1"/>
</dbReference>
<evidence type="ECO:0000256" key="1">
    <source>
        <dbReference type="ARBA" id="ARBA00004167"/>
    </source>
</evidence>
<sequence length="697" mass="76232">MDILFGNFSVLLTIALIIFILINSVVIVGGTKIAILERRWFGKRIPEGRVVALSDEVGIQARTLGPGLHLLVPFLYRVTKSELTIINQNEIGIVDSIDGVPVKSGRIFARAFKEHNLFQDGESFLKAGGEKGPQLEILPPGSYRINPYLFQITISPVVSIGNNQIGVVVATDGNPIASGRLLGKHIDKHNNFQDSNIFLESGGQKGPQIDILLPGTYRINTKLFEITVMNATVIPVKEVGLVTAKDGDALPSSEYIAKSVSGHQDFQDGATFLANGGQRGPQLDFLKPGTYYINPLMFDVSLDKVLTVERGEVAVIVSTIGKDPSEDTDLQPSNEKSLKDGIERYVVSTGYRGIQREVLGPGTYYLNKLAFTPHIIPTTNITIDWAMPKWSANKYTPAGSVPTTVEAPDASEAIKSRTFNPLNIVSKDGFEMSVEVKVILRVLPEQAPHMVARIGTISNLVEDVIHPLIDSSFRNQASSSEAMQFMQDRYEEQRKAEVHSAEELHKYHVECVSVLICQIKLPDRLMQTLTDKVVASQQKAMYDAQQEAEGRRAEMEKTKAQADLQPSVVKAEFDVKIASQQKQQNIILAEAKSQSTRLEQEGIAAGISSVGNAEAGKISAIGRATAEAYKQQADALGQQPMSIIEIMKQVAGGQVKITPDILIQTSGDGKDGANTSNHMLTLFLAELMKNKELFKNN</sequence>